<keyword evidence="3" id="KW-1185">Reference proteome</keyword>
<evidence type="ECO:0000313" key="2">
    <source>
        <dbReference type="EMBL" id="AMK79285.1"/>
    </source>
</evidence>
<dbReference type="Gene3D" id="3.40.30.10">
    <property type="entry name" value="Glutaredoxin"/>
    <property type="match status" value="1"/>
</dbReference>
<sequence length="333" mass="36808">MNRIVRLSLILLSFYWPVLAASAETTGELPAASYFEDKQRGWFWYEVLPEPIKPVKPEPKIEPPKSEPQTDTAKVEASVVVPTLDQPEPLSSVWLKQNLEKYLNQAIDEPSQENVAAFYYLQRVMMDKAERFTHAARYVVMSDPQLDESVRRPISTFAVNEANHQASVAADQALKAIATKAGILFFFRSDCRYCHVQAPILAMLERSFGFKIYPVSLDGLPMPNSLFNQFKIDQGQAALLGVEQTPALFLMKPPKQIVPLSQGVLSLEEATSRILLAAKEAGWLEASQYQTTQGIRSTPMLLPAAGSISPSTAQNPLSLIQALQAGAQFGSAP</sequence>
<accession>A0A140E7B1</accession>
<dbReference type="InterPro" id="IPR039555">
    <property type="entry name" value="TraF/TrbB"/>
</dbReference>
<gene>
    <name evidence="2" type="ORF">JT25_022825</name>
</gene>
<dbReference type="OrthoDB" id="5559625at2"/>
<feature type="chain" id="PRO_5007807343" evidence="1">
    <location>
        <begin position="21"/>
        <end position="333"/>
    </location>
</feature>
<keyword evidence="1" id="KW-0732">Signal</keyword>
<dbReference type="Proteomes" id="UP000030512">
    <property type="component" value="Chromosome"/>
</dbReference>
<dbReference type="NCBIfam" id="TIGR02740">
    <property type="entry name" value="TraF-like"/>
    <property type="match status" value="1"/>
</dbReference>
<dbReference type="EMBL" id="CP014476">
    <property type="protein sequence ID" value="AMK79285.1"/>
    <property type="molecule type" value="Genomic_DNA"/>
</dbReference>
<evidence type="ECO:0000313" key="3">
    <source>
        <dbReference type="Proteomes" id="UP000030512"/>
    </source>
</evidence>
<protein>
    <submittedName>
        <fullName evidence="2">TraF-like protein</fullName>
    </submittedName>
</protein>
<dbReference type="KEGG" id="mdn:JT25_022825"/>
<dbReference type="InterPro" id="IPR014111">
    <property type="entry name" value="T4SS_TraF-like"/>
</dbReference>
<dbReference type="Pfam" id="PF13728">
    <property type="entry name" value="TraF"/>
    <property type="match status" value="1"/>
</dbReference>
<evidence type="ECO:0000256" key="1">
    <source>
        <dbReference type="SAM" id="SignalP"/>
    </source>
</evidence>
<reference evidence="2 3" key="1">
    <citation type="journal article" date="2015" name="Environ. Microbiol.">
        <title>Methane oxidation coupled to nitrate reduction under hypoxia by the Gammaproteobacterium Methylomonas denitrificans, sp. nov. type strain FJG1.</title>
        <authorList>
            <person name="Kits K.D."/>
            <person name="Klotz M.G."/>
            <person name="Stein L.Y."/>
        </authorList>
    </citation>
    <scope>NUCLEOTIDE SEQUENCE [LARGE SCALE GENOMIC DNA]</scope>
    <source>
        <strain evidence="2 3">FJG1</strain>
    </source>
</reference>
<dbReference type="AlphaFoldDB" id="A0A140E7B1"/>
<dbReference type="SUPFAM" id="SSF52833">
    <property type="entry name" value="Thioredoxin-like"/>
    <property type="match status" value="1"/>
</dbReference>
<organism evidence="2 3">
    <name type="scientific">Methylomonas denitrificans</name>
    <dbReference type="NCBI Taxonomy" id="1538553"/>
    <lineage>
        <taxon>Bacteria</taxon>
        <taxon>Pseudomonadati</taxon>
        <taxon>Pseudomonadota</taxon>
        <taxon>Gammaproteobacteria</taxon>
        <taxon>Methylococcales</taxon>
        <taxon>Methylococcaceae</taxon>
        <taxon>Methylomonas</taxon>
    </lineage>
</organism>
<name>A0A140E7B1_9GAMM</name>
<feature type="signal peptide" evidence="1">
    <location>
        <begin position="1"/>
        <end position="20"/>
    </location>
</feature>
<dbReference type="InterPro" id="IPR036249">
    <property type="entry name" value="Thioredoxin-like_sf"/>
</dbReference>
<proteinExistence type="predicted"/>
<dbReference type="RefSeq" id="WP_036274654.1">
    <property type="nucleotide sequence ID" value="NZ_CP014476.1"/>
</dbReference>
<dbReference type="CDD" id="cd01659">
    <property type="entry name" value="TRX_superfamily"/>
    <property type="match status" value="1"/>
</dbReference>
<dbReference type="STRING" id="1538553.JT25_022825"/>